<dbReference type="InterPro" id="IPR012912">
    <property type="entry name" value="Plasmid_pRiA4b_Orf3-like"/>
</dbReference>
<proteinExistence type="predicted"/>
<feature type="domain" description="Plasmid pRiA4b Orf3-like" evidence="1">
    <location>
        <begin position="60"/>
        <end position="224"/>
    </location>
</feature>
<reference evidence="2 3" key="1">
    <citation type="submission" date="2021-03" db="EMBL/GenBank/DDBJ databases">
        <title>Sequencing the genomes of 1000 actinobacteria strains.</title>
        <authorList>
            <person name="Klenk H.-P."/>
        </authorList>
    </citation>
    <scope>NUCLEOTIDE SEQUENCE [LARGE SCALE GENOMIC DNA]</scope>
    <source>
        <strain evidence="2 3">DSM 14564</strain>
    </source>
</reference>
<organism evidence="2 3">
    <name type="scientific">Brachybacterium fresconis</name>
    <dbReference type="NCBI Taxonomy" id="173363"/>
    <lineage>
        <taxon>Bacteria</taxon>
        <taxon>Bacillati</taxon>
        <taxon>Actinomycetota</taxon>
        <taxon>Actinomycetes</taxon>
        <taxon>Micrococcales</taxon>
        <taxon>Dermabacteraceae</taxon>
        <taxon>Brachybacterium</taxon>
    </lineage>
</organism>
<dbReference type="EMBL" id="JAGIOC010000001">
    <property type="protein sequence ID" value="MBP2410260.1"/>
    <property type="molecule type" value="Genomic_DNA"/>
</dbReference>
<gene>
    <name evidence="2" type="ORF">JOF44_003163</name>
</gene>
<dbReference type="InterPro" id="IPR024047">
    <property type="entry name" value="MM3350-like_sf"/>
</dbReference>
<keyword evidence="3" id="KW-1185">Reference proteome</keyword>
<name>A0ABS4YN81_9MICO</name>
<evidence type="ECO:0000259" key="1">
    <source>
        <dbReference type="Pfam" id="PF07929"/>
    </source>
</evidence>
<comment type="caution">
    <text evidence="2">The sequence shown here is derived from an EMBL/GenBank/DDBJ whole genome shotgun (WGS) entry which is preliminary data.</text>
</comment>
<protein>
    <recommendedName>
        <fullName evidence="1">Plasmid pRiA4b Orf3-like domain-containing protein</fullName>
    </recommendedName>
</protein>
<dbReference type="RefSeq" id="WP_209893603.1">
    <property type="nucleotide sequence ID" value="NZ_BAAAJV010000016.1"/>
</dbReference>
<dbReference type="Pfam" id="PF07929">
    <property type="entry name" value="PRiA4_ORF3"/>
    <property type="match status" value="1"/>
</dbReference>
<evidence type="ECO:0000313" key="3">
    <source>
        <dbReference type="Proteomes" id="UP000698222"/>
    </source>
</evidence>
<dbReference type="SUPFAM" id="SSF159941">
    <property type="entry name" value="MM3350-like"/>
    <property type="match status" value="1"/>
</dbReference>
<evidence type="ECO:0000313" key="2">
    <source>
        <dbReference type="EMBL" id="MBP2410260.1"/>
    </source>
</evidence>
<dbReference type="Gene3D" id="3.10.290.30">
    <property type="entry name" value="MM3350-like"/>
    <property type="match status" value="1"/>
</dbReference>
<sequence length="476" mass="51645">MTPADGSEADFRRRFDEIVADMPADQIHELLGTLLGGGSDVGAVPPAPDLRRAPLDQPAILTMRLDLEGATPPIWRRLELRSDLTLAELHRIIQISFDWMDSHLHRFALGGSPFDPSAQLFLCPFDVEEGEDEGLPEAEVRLDEAVQEVGDTLRYVYDYGDDWQVRLKVEAVRPAPEDAPAAVVVGGRRAGPPEDSGGITDAESLAEVLADPAHFDLDAVQQALEAEERGLLVPGAHPALAEVVEALDGTPAAYEVSLRLIDVVSAPEPPEEDELASALHPVLWFLDRAGDGGIALTQAGYMKPDMVIAASIVVPDQDTWYGKNNRETLAIHVLDFREALQSVKLLRKYKGQLLPTRRAAAAKTDPGAVWELLVETLIPQKEGFVREATALLLLHIAGMRPGESVSFDQVAEELTQRGWRVGGDPVGFMSIRELPAVSLLRSFTPAEEGTSRALESFSPVARTLAATVLAPPISED</sequence>
<dbReference type="PANTHER" id="PTHR41878:SF1">
    <property type="entry name" value="TNPR PROTEIN"/>
    <property type="match status" value="1"/>
</dbReference>
<dbReference type="PANTHER" id="PTHR41878">
    <property type="entry name" value="LEXA REPRESSOR-RELATED"/>
    <property type="match status" value="1"/>
</dbReference>
<dbReference type="Proteomes" id="UP000698222">
    <property type="component" value="Unassembled WGS sequence"/>
</dbReference>
<accession>A0ABS4YN81</accession>